<dbReference type="InParanoid" id="C3ZSY3"/>
<name>C3ZSY3_BRAFL</name>
<dbReference type="GO" id="GO:0016020">
    <property type="term" value="C:membrane"/>
    <property type="evidence" value="ECO:0007669"/>
    <property type="project" value="InterPro"/>
</dbReference>
<feature type="compositionally biased region" description="Basic and acidic residues" evidence="1">
    <location>
        <begin position="754"/>
        <end position="763"/>
    </location>
</feature>
<gene>
    <name evidence="4" type="ORF">BRAFLDRAFT_122888</name>
</gene>
<feature type="compositionally biased region" description="Polar residues" evidence="1">
    <location>
        <begin position="656"/>
        <end position="671"/>
    </location>
</feature>
<accession>C3ZSY3</accession>
<feature type="transmembrane region" description="Helical" evidence="2">
    <location>
        <begin position="452"/>
        <end position="478"/>
    </location>
</feature>
<feature type="compositionally biased region" description="Polar residues" evidence="1">
    <location>
        <begin position="498"/>
        <end position="510"/>
    </location>
</feature>
<feature type="compositionally biased region" description="Acidic residues" evidence="1">
    <location>
        <begin position="601"/>
        <end position="610"/>
    </location>
</feature>
<protein>
    <recommendedName>
        <fullName evidence="3">MAM domain-containing protein</fullName>
    </recommendedName>
</protein>
<dbReference type="PROSITE" id="PS50060">
    <property type="entry name" value="MAM_2"/>
    <property type="match status" value="2"/>
</dbReference>
<feature type="compositionally biased region" description="Acidic residues" evidence="1">
    <location>
        <begin position="741"/>
        <end position="753"/>
    </location>
</feature>
<dbReference type="EMBL" id="GG666675">
    <property type="protein sequence ID" value="EEN44328.1"/>
    <property type="molecule type" value="Genomic_DNA"/>
</dbReference>
<organism>
    <name type="scientific">Branchiostoma floridae</name>
    <name type="common">Florida lancelet</name>
    <name type="synonym">Amphioxus</name>
    <dbReference type="NCBI Taxonomy" id="7739"/>
    <lineage>
        <taxon>Eukaryota</taxon>
        <taxon>Metazoa</taxon>
        <taxon>Chordata</taxon>
        <taxon>Cephalochordata</taxon>
        <taxon>Leptocardii</taxon>
        <taxon>Amphioxiformes</taxon>
        <taxon>Branchiostomatidae</taxon>
        <taxon>Branchiostoma</taxon>
    </lineage>
</organism>
<evidence type="ECO:0000256" key="2">
    <source>
        <dbReference type="SAM" id="Phobius"/>
    </source>
</evidence>
<keyword evidence="2" id="KW-0812">Transmembrane</keyword>
<feature type="region of interest" description="Disordered" evidence="1">
    <location>
        <begin position="591"/>
        <end position="763"/>
    </location>
</feature>
<feature type="domain" description="MAM" evidence="3">
    <location>
        <begin position="257"/>
        <end position="426"/>
    </location>
</feature>
<dbReference type="InterPro" id="IPR051560">
    <property type="entry name" value="MAM_domain-containing"/>
</dbReference>
<keyword evidence="2" id="KW-0472">Membrane</keyword>
<feature type="region of interest" description="Disordered" evidence="1">
    <location>
        <begin position="489"/>
        <end position="510"/>
    </location>
</feature>
<feature type="region of interest" description="Disordered" evidence="1">
    <location>
        <begin position="551"/>
        <end position="576"/>
    </location>
</feature>
<dbReference type="PANTHER" id="PTHR23282:SF142">
    <property type="entry name" value="MAM DOMAIN-CONTAINING PROTEIN"/>
    <property type="match status" value="1"/>
</dbReference>
<proteinExistence type="predicted"/>
<dbReference type="SMART" id="SM00137">
    <property type="entry name" value="MAM"/>
    <property type="match status" value="1"/>
</dbReference>
<dbReference type="AlphaFoldDB" id="C3ZSY3"/>
<dbReference type="InterPro" id="IPR013320">
    <property type="entry name" value="ConA-like_dom_sf"/>
</dbReference>
<dbReference type="Pfam" id="PF00629">
    <property type="entry name" value="MAM"/>
    <property type="match status" value="2"/>
</dbReference>
<feature type="compositionally biased region" description="Acidic residues" evidence="1">
    <location>
        <begin position="643"/>
        <end position="655"/>
    </location>
</feature>
<feature type="compositionally biased region" description="Basic and acidic residues" evidence="1">
    <location>
        <begin position="614"/>
        <end position="623"/>
    </location>
</feature>
<dbReference type="PANTHER" id="PTHR23282">
    <property type="entry name" value="APICAL ENDOSOMAL GLYCOPROTEIN PRECURSOR"/>
    <property type="match status" value="1"/>
</dbReference>
<evidence type="ECO:0000256" key="1">
    <source>
        <dbReference type="SAM" id="MobiDB-lite"/>
    </source>
</evidence>
<reference evidence="4" key="1">
    <citation type="journal article" date="2008" name="Nature">
        <title>The amphioxus genome and the evolution of the chordate karyotype.</title>
        <authorList>
            <consortium name="US DOE Joint Genome Institute (JGI-PGF)"/>
            <person name="Putnam N.H."/>
            <person name="Butts T."/>
            <person name="Ferrier D.E.K."/>
            <person name="Furlong R.F."/>
            <person name="Hellsten U."/>
            <person name="Kawashima T."/>
            <person name="Robinson-Rechavi M."/>
            <person name="Shoguchi E."/>
            <person name="Terry A."/>
            <person name="Yu J.-K."/>
            <person name="Benito-Gutierrez E.L."/>
            <person name="Dubchak I."/>
            <person name="Garcia-Fernandez J."/>
            <person name="Gibson-Brown J.J."/>
            <person name="Grigoriev I.V."/>
            <person name="Horton A.C."/>
            <person name="de Jong P.J."/>
            <person name="Jurka J."/>
            <person name="Kapitonov V.V."/>
            <person name="Kohara Y."/>
            <person name="Kuroki Y."/>
            <person name="Lindquist E."/>
            <person name="Lucas S."/>
            <person name="Osoegawa K."/>
            <person name="Pennacchio L.A."/>
            <person name="Salamov A.A."/>
            <person name="Satou Y."/>
            <person name="Sauka-Spengler T."/>
            <person name="Schmutz J."/>
            <person name="Shin-I T."/>
            <person name="Toyoda A."/>
            <person name="Bronner-Fraser M."/>
            <person name="Fujiyama A."/>
            <person name="Holland L.Z."/>
            <person name="Holland P.W.H."/>
            <person name="Satoh N."/>
            <person name="Rokhsar D.S."/>
        </authorList>
    </citation>
    <scope>NUCLEOTIDE SEQUENCE [LARGE SCALE GENOMIC DNA]</scope>
    <source>
        <strain evidence="4">S238N-H82</strain>
        <tissue evidence="4">Testes</tissue>
    </source>
</reference>
<dbReference type="InterPro" id="IPR000998">
    <property type="entry name" value="MAM_dom"/>
</dbReference>
<dbReference type="Gene3D" id="2.60.120.200">
    <property type="match status" value="2"/>
</dbReference>
<evidence type="ECO:0000313" key="4">
    <source>
        <dbReference type="EMBL" id="EEN44328.1"/>
    </source>
</evidence>
<evidence type="ECO:0000259" key="3">
    <source>
        <dbReference type="PROSITE" id="PS50060"/>
    </source>
</evidence>
<sequence>MTQLTIESQKEVTAGITYAESCGGTNGDNYCQFVIIRNNRKYGIVSCLQAPGASIGAGLCRTRTSTFKCTYEEEPTVFCTLQPNSGWSIKTTGEVDISGDHTTNSTEGHVAVVESDLDSVLTISPLRIVDSAVVSVHYYMHSNSIKPPYPFLNVSVLCEPSDPDLGKPETLTSYEGSSWRRWAEARLYVSPDSGCKVFTVLIKGRRGDGTLAIDDVQLRADEPAPSRLLGSSSTTVDDVTSYTVEPFVESPDGVMVTSCFFNNSDDPFCGWENPHHGNLVWMRRRGQTPTTKTGPMEARPDGDGYYVHIEASTVMNEDHDNFTASLYTPEITQTDAKYMCAKFYYHMYGKDIGTFSVFIQYGMDTLTRRLLYELGEKDQHWYRASVTFAATFQPFRLLFEATAYPGRQFGDIALDDVVIMTGRCPKEMEPTEAPTSGGAQNHFLQPTRTETIIIAAILGGIVVVLLVAVIALGAPLLIKSFKRSRCYRRRRGGRQQGNTPMARTQSQSPFSRDELWGTYFSRRFRNRPPSYRTYQRQVAAEQQLRRINAATLAPPTEGEPPPAYDDVFNSAYNQLDDPPEAEVMTTLEPVPEEGITPDTPAENEGEENQNPDESLDKLEERLQKKPKRRRAVDKDTFTVDIEATSEVEEDEDENDSTVQSNPEDTENTQAEVENEDTESSQVIQTEVQIQTEPVSNEESRNTSGDSCQSSDDVRIVIRLPSVRPPPADDSDGGITNAAFEGDNEGETEYEEIQVSDREEARSC</sequence>
<dbReference type="SUPFAM" id="SSF49899">
    <property type="entry name" value="Concanavalin A-like lectins/glucanases"/>
    <property type="match status" value="2"/>
</dbReference>
<feature type="compositionally biased region" description="Polar residues" evidence="1">
    <location>
        <begin position="679"/>
        <end position="710"/>
    </location>
</feature>
<dbReference type="CDD" id="cd06263">
    <property type="entry name" value="MAM"/>
    <property type="match status" value="1"/>
</dbReference>
<feature type="domain" description="MAM" evidence="3">
    <location>
        <begin position="67"/>
        <end position="226"/>
    </location>
</feature>
<keyword evidence="2" id="KW-1133">Transmembrane helix</keyword>